<organism evidence="1 2">
    <name type="scientific">Trypanosoma cruzi (strain CL Brener)</name>
    <dbReference type="NCBI Taxonomy" id="353153"/>
    <lineage>
        <taxon>Eukaryota</taxon>
        <taxon>Discoba</taxon>
        <taxon>Euglenozoa</taxon>
        <taxon>Kinetoplastea</taxon>
        <taxon>Metakinetoplastina</taxon>
        <taxon>Trypanosomatida</taxon>
        <taxon>Trypanosomatidae</taxon>
        <taxon>Trypanosoma</taxon>
        <taxon>Schizotrypanum</taxon>
    </lineage>
</organism>
<dbReference type="EMBL" id="AAHK01000635">
    <property type="protein sequence ID" value="EAN90387.1"/>
    <property type="molecule type" value="Genomic_DNA"/>
</dbReference>
<dbReference type="Proteomes" id="UP000002296">
    <property type="component" value="Unassembled WGS sequence"/>
</dbReference>
<reference evidence="1 2" key="1">
    <citation type="journal article" date="2005" name="Science">
        <title>The genome sequence of Trypanosoma cruzi, etiologic agent of Chagas disease.</title>
        <authorList>
            <person name="El-Sayed N.M."/>
            <person name="Myler P.J."/>
            <person name="Bartholomeu D.C."/>
            <person name="Nilsson D."/>
            <person name="Aggarwal G."/>
            <person name="Tran A.N."/>
            <person name="Ghedin E."/>
            <person name="Worthey E.A."/>
            <person name="Delcher A.L."/>
            <person name="Blandin G."/>
            <person name="Westenberger S.J."/>
            <person name="Caler E."/>
            <person name="Cerqueira G.C."/>
            <person name="Branche C."/>
            <person name="Haas B."/>
            <person name="Anupama A."/>
            <person name="Arner E."/>
            <person name="Aslund L."/>
            <person name="Attipoe P."/>
            <person name="Bontempi E."/>
            <person name="Bringaud F."/>
            <person name="Burton P."/>
            <person name="Cadag E."/>
            <person name="Campbell D.A."/>
            <person name="Carrington M."/>
            <person name="Crabtree J."/>
            <person name="Darban H."/>
            <person name="da Silveira J.F."/>
            <person name="de Jong P."/>
            <person name="Edwards K."/>
            <person name="Englund P.T."/>
            <person name="Fazelina G."/>
            <person name="Feldblyum T."/>
            <person name="Ferella M."/>
            <person name="Frasch A.C."/>
            <person name="Gull K."/>
            <person name="Horn D."/>
            <person name="Hou L."/>
            <person name="Huang Y."/>
            <person name="Kindlund E."/>
            <person name="Klingbeil M."/>
            <person name="Kluge S."/>
            <person name="Koo H."/>
            <person name="Lacerda D."/>
            <person name="Levin M.J."/>
            <person name="Lorenzi H."/>
            <person name="Louie T."/>
            <person name="Machado C.R."/>
            <person name="McCulloch R."/>
            <person name="McKenna A."/>
            <person name="Mizuno Y."/>
            <person name="Mottram J.C."/>
            <person name="Nelson S."/>
            <person name="Ochaya S."/>
            <person name="Osoegawa K."/>
            <person name="Pai G."/>
            <person name="Parsons M."/>
            <person name="Pentony M."/>
            <person name="Pettersson U."/>
            <person name="Pop M."/>
            <person name="Ramirez J.L."/>
            <person name="Rinta J."/>
            <person name="Robertson L."/>
            <person name="Salzberg S.L."/>
            <person name="Sanchez D.O."/>
            <person name="Seyler A."/>
            <person name="Sharma R."/>
            <person name="Shetty J."/>
            <person name="Simpson A.J."/>
            <person name="Sisk E."/>
            <person name="Tammi M.T."/>
            <person name="Tarleton R."/>
            <person name="Teixeira S."/>
            <person name="Van Aken S."/>
            <person name="Vogt C."/>
            <person name="Ward P.N."/>
            <person name="Wickstead B."/>
            <person name="Wortman J."/>
            <person name="White O."/>
            <person name="Fraser C.M."/>
            <person name="Stuart K.D."/>
            <person name="Andersson B."/>
        </authorList>
    </citation>
    <scope>NUCLEOTIDE SEQUENCE [LARGE SCALE GENOMIC DNA]</scope>
    <source>
        <strain evidence="1 2">CL Brener</strain>
    </source>
</reference>
<dbReference type="PaxDb" id="353153-Q4DCZ4"/>
<keyword evidence="2" id="KW-1185">Reference proteome</keyword>
<evidence type="ECO:0000313" key="1">
    <source>
        <dbReference type="EMBL" id="EAN90387.1"/>
    </source>
</evidence>
<dbReference type="AlphaFoldDB" id="Q4DCZ4"/>
<gene>
    <name evidence="1" type="ORF">Tc00.1047053507357.20</name>
</gene>
<accession>Q4DCZ4</accession>
<dbReference type="VEuPathDB" id="TriTrypDB:TcCLB.507357.20"/>
<dbReference type="RefSeq" id="XP_812238.1">
    <property type="nucleotide sequence ID" value="XM_807145.1"/>
</dbReference>
<protein>
    <submittedName>
        <fullName evidence="1">Uncharacterized protein</fullName>
    </submittedName>
</protein>
<name>Q4DCZ4_TRYCC</name>
<sequence>MSAWTPGMVFFLFYTDERLACGVHDFFFLLDFLPVQPLDGGKEVHVPDWDASLLQGFCNRGFFVSGLIAWDTAVRWGKYKVCRVNSLHQGEQHNPNLLSNAVTHGQWGNAECLNCRQGVRRYQDSCGRLGCFQTRRYETYNAIFNGGSLCPI</sequence>
<dbReference type="InParanoid" id="Q4DCZ4"/>
<dbReference type="KEGG" id="tcr:507357.20"/>
<evidence type="ECO:0000313" key="2">
    <source>
        <dbReference type="Proteomes" id="UP000002296"/>
    </source>
</evidence>
<proteinExistence type="predicted"/>
<dbReference type="GeneID" id="3543373"/>
<comment type="caution">
    <text evidence="1">The sequence shown here is derived from an EMBL/GenBank/DDBJ whole genome shotgun (WGS) entry which is preliminary data.</text>
</comment>